<feature type="compositionally biased region" description="Polar residues" evidence="12">
    <location>
        <begin position="57"/>
        <end position="69"/>
    </location>
</feature>
<keyword evidence="3 10" id="KW-0132">Cell division</keyword>
<feature type="domain" description="DUF5595" evidence="14">
    <location>
        <begin position="224"/>
        <end position="291"/>
    </location>
</feature>
<keyword evidence="8 10" id="KW-0131">Cell cycle</keyword>
<evidence type="ECO:0000256" key="5">
    <source>
        <dbReference type="ARBA" id="ARBA00022838"/>
    </source>
</evidence>
<dbReference type="GO" id="GO:0005634">
    <property type="term" value="C:nucleus"/>
    <property type="evidence" value="ECO:0007669"/>
    <property type="project" value="UniProtKB-SubCell"/>
</dbReference>
<comment type="similarity">
    <text evidence="1 10">Belongs to the NDC80/HEC1 family.</text>
</comment>
<evidence type="ECO:0000256" key="4">
    <source>
        <dbReference type="ARBA" id="ARBA00022776"/>
    </source>
</evidence>
<keyword evidence="2 10" id="KW-0158">Chromosome</keyword>
<evidence type="ECO:0000256" key="1">
    <source>
        <dbReference type="ARBA" id="ARBA00007050"/>
    </source>
</evidence>
<dbReference type="Pfam" id="PF18077">
    <property type="entry name" value="DUF5595"/>
    <property type="match status" value="1"/>
</dbReference>
<keyword evidence="6 11" id="KW-0175">Coiled coil</keyword>
<feature type="compositionally biased region" description="Polar residues" evidence="12">
    <location>
        <begin position="15"/>
        <end position="32"/>
    </location>
</feature>
<gene>
    <name evidence="15" type="primary">NDC80</name>
    <name evidence="15" type="ORF">MPSI1_003915</name>
</gene>
<dbReference type="AlphaFoldDB" id="A0AAF0JFM6"/>
<dbReference type="GO" id="GO:0051301">
    <property type="term" value="P:cell division"/>
    <property type="evidence" value="ECO:0007669"/>
    <property type="project" value="UniProtKB-UniRule"/>
</dbReference>
<dbReference type="InterPro" id="IPR005550">
    <property type="entry name" value="Kinetochore_Ndc80"/>
</dbReference>
<sequence>MEVRRGTLEALDPNQGASTSRQTSKGYAQSGNVPRMSLAPPVSGVGPRMSLAPRMSTVGSRRTSVISTSPRRRSIAGRRSVAGRMSLAPSAAPLMKDTRMRMKNARGVMETNLTQFLEQTAFSMAGWTPKLVHEPTQSAFVAMFRHVYRECIDETYVLGAENKKFEEEVMQLLRDVRYPFLDDLTKTKLMAAGSQANWPACLAMLDWIVRLGNGVSPLGSGPLERQDESELHALFFPFLWRCYAKFWDNQDTYPEDTAALQTSFQQKNAQLEKQVESLEEAKLHWTTELSNLTAKKSPLQREQREHDVLLGDLKKFAQYHDEVLAPKLDKTRRAITRLQTGITEVEQELDEKRKERSRRRALVDAQDVSAEEFEQMSEERQNLAQQLETLAQKHQQHVELCWKWELDFTRRQSDIEKRWPSFESAAKRIEMWPIRTSYGVLEKLFLVPNNLPTMLPPGFQLDQFLAEVEQARKSQANRFRSLSMERSTQQEASDQLIERLNELRRQRRSVEARIEMLRDQLQHTQQTISEEEQVADAEIQRQEELVQTIQHTSHVALQQAEARKATAELQLQEAIASTEAERAAMHDEMCNVLHTLLDLKVRVAEGLDTISTAISSSRLSKDHDSN</sequence>
<evidence type="ECO:0000256" key="7">
    <source>
        <dbReference type="ARBA" id="ARBA00023242"/>
    </source>
</evidence>
<name>A0AAF0JFM6_9BASI</name>
<evidence type="ECO:0000256" key="11">
    <source>
        <dbReference type="SAM" id="Coils"/>
    </source>
</evidence>
<dbReference type="InterPro" id="IPR038273">
    <property type="entry name" value="Ndc80_sf"/>
</dbReference>
<dbReference type="Proteomes" id="UP001214628">
    <property type="component" value="Chromosome 7"/>
</dbReference>
<keyword evidence="7 10" id="KW-0539">Nucleus</keyword>
<evidence type="ECO:0000313" key="16">
    <source>
        <dbReference type="Proteomes" id="UP001214628"/>
    </source>
</evidence>
<evidence type="ECO:0000256" key="10">
    <source>
        <dbReference type="RuleBase" id="RU368072"/>
    </source>
</evidence>
<feature type="coiled-coil region" evidence="11">
    <location>
        <begin position="328"/>
        <end position="400"/>
    </location>
</feature>
<proteinExistence type="inferred from homology"/>
<evidence type="ECO:0000256" key="8">
    <source>
        <dbReference type="ARBA" id="ARBA00023306"/>
    </source>
</evidence>
<keyword evidence="9 10" id="KW-0137">Centromere</keyword>
<protein>
    <recommendedName>
        <fullName evidence="10">Kinetochore protein NDC80</fullName>
    </recommendedName>
</protein>
<feature type="coiled-coil region" evidence="11">
    <location>
        <begin position="261"/>
        <end position="295"/>
    </location>
</feature>
<dbReference type="InterPro" id="IPR055260">
    <property type="entry name" value="Ndc80_CH"/>
</dbReference>
<evidence type="ECO:0000313" key="15">
    <source>
        <dbReference type="EMBL" id="WFD45237.1"/>
    </source>
</evidence>
<evidence type="ECO:0000256" key="3">
    <source>
        <dbReference type="ARBA" id="ARBA00022618"/>
    </source>
</evidence>
<comment type="subcellular location">
    <subcellularLocation>
        <location evidence="10">Chromosome</location>
        <location evidence="10">Centromere</location>
        <location evidence="10">Kinetochore</location>
    </subcellularLocation>
    <subcellularLocation>
        <location evidence="10">Nucleus</location>
    </subcellularLocation>
</comment>
<dbReference type="GO" id="GO:0031262">
    <property type="term" value="C:Ndc80 complex"/>
    <property type="evidence" value="ECO:0007669"/>
    <property type="project" value="UniProtKB-UniRule"/>
</dbReference>
<evidence type="ECO:0000256" key="9">
    <source>
        <dbReference type="ARBA" id="ARBA00023328"/>
    </source>
</evidence>
<evidence type="ECO:0000256" key="6">
    <source>
        <dbReference type="ARBA" id="ARBA00023054"/>
    </source>
</evidence>
<accession>A0AAF0JFM6</accession>
<dbReference type="EMBL" id="CP118381">
    <property type="protein sequence ID" value="WFD45237.1"/>
    <property type="molecule type" value="Genomic_DNA"/>
</dbReference>
<dbReference type="GO" id="GO:0051315">
    <property type="term" value="P:attachment of mitotic spindle microtubules to kinetochore"/>
    <property type="evidence" value="ECO:0007669"/>
    <property type="project" value="UniProtKB-UniRule"/>
</dbReference>
<keyword evidence="4 10" id="KW-0498">Mitosis</keyword>
<dbReference type="PANTHER" id="PTHR10643:SF2">
    <property type="entry name" value="KINETOCHORE PROTEIN NDC80 HOMOLOG"/>
    <property type="match status" value="1"/>
</dbReference>
<dbReference type="Pfam" id="PF03801">
    <property type="entry name" value="Ndc80_HEC"/>
    <property type="match status" value="1"/>
</dbReference>
<dbReference type="Gene3D" id="6.10.250.1950">
    <property type="match status" value="1"/>
</dbReference>
<reference evidence="15" key="1">
    <citation type="submission" date="2023-02" db="EMBL/GenBank/DDBJ databases">
        <title>Mating type loci evolution in Malassezia.</title>
        <authorList>
            <person name="Coelho M.A."/>
        </authorList>
    </citation>
    <scope>NUCLEOTIDE SEQUENCE</scope>
    <source>
        <strain evidence="15">CBS 14136</strain>
    </source>
</reference>
<dbReference type="Gene3D" id="1.10.418.30">
    <property type="entry name" value="Ncd80 complex, Ncd80 subunit"/>
    <property type="match status" value="1"/>
</dbReference>
<evidence type="ECO:0000256" key="2">
    <source>
        <dbReference type="ARBA" id="ARBA00022454"/>
    </source>
</evidence>
<feature type="coiled-coil region" evidence="11">
    <location>
        <begin position="486"/>
        <end position="577"/>
    </location>
</feature>
<keyword evidence="16" id="KW-1185">Reference proteome</keyword>
<dbReference type="PANTHER" id="PTHR10643">
    <property type="entry name" value="KINETOCHORE PROTEIN NDC80"/>
    <property type="match status" value="1"/>
</dbReference>
<feature type="region of interest" description="Disordered" evidence="12">
    <location>
        <begin position="1"/>
        <end position="80"/>
    </location>
</feature>
<dbReference type="InterPro" id="IPR040967">
    <property type="entry name" value="DUF5595"/>
</dbReference>
<feature type="domain" description="Kinetochore protein Ndc80 CH" evidence="13">
    <location>
        <begin position="71"/>
        <end position="211"/>
    </location>
</feature>
<evidence type="ECO:0000259" key="14">
    <source>
        <dbReference type="Pfam" id="PF18077"/>
    </source>
</evidence>
<organism evidence="15 16">
    <name type="scientific">Malassezia psittaci</name>
    <dbReference type="NCBI Taxonomy" id="1821823"/>
    <lineage>
        <taxon>Eukaryota</taxon>
        <taxon>Fungi</taxon>
        <taxon>Dikarya</taxon>
        <taxon>Basidiomycota</taxon>
        <taxon>Ustilaginomycotina</taxon>
        <taxon>Malasseziomycetes</taxon>
        <taxon>Malasseziales</taxon>
        <taxon>Malasseziaceae</taxon>
        <taxon>Malassezia</taxon>
    </lineage>
</organism>
<keyword evidence="5 10" id="KW-0995">Kinetochore</keyword>
<evidence type="ECO:0000259" key="13">
    <source>
        <dbReference type="Pfam" id="PF03801"/>
    </source>
</evidence>
<comment type="subunit">
    <text evidence="10">Component of the NDC80 complex.</text>
</comment>
<evidence type="ECO:0000256" key="12">
    <source>
        <dbReference type="SAM" id="MobiDB-lite"/>
    </source>
</evidence>
<comment type="function">
    <text evidence="10">Acts as a component of the essential kinetochore-associated NDC80 complex, which is required for chromosome segregation and spindle checkpoint activity.</text>
</comment>